<dbReference type="OrthoDB" id="9805406at2"/>
<dbReference type="InterPro" id="IPR006035">
    <property type="entry name" value="Ureohydrolase"/>
</dbReference>
<proteinExistence type="inferred from homology"/>
<organism evidence="2 3">
    <name type="scientific">Thermoflavimicrobium dichotomicum</name>
    <dbReference type="NCBI Taxonomy" id="46223"/>
    <lineage>
        <taxon>Bacteria</taxon>
        <taxon>Bacillati</taxon>
        <taxon>Bacillota</taxon>
        <taxon>Bacilli</taxon>
        <taxon>Bacillales</taxon>
        <taxon>Thermoactinomycetaceae</taxon>
        <taxon>Thermoflavimicrobium</taxon>
    </lineage>
</organism>
<protein>
    <submittedName>
        <fullName evidence="2">Arginase family protein</fullName>
    </submittedName>
</protein>
<keyword evidence="3" id="KW-1185">Reference proteome</keyword>
<evidence type="ECO:0000313" key="3">
    <source>
        <dbReference type="Proteomes" id="UP000199545"/>
    </source>
</evidence>
<dbReference type="GO" id="GO:0033389">
    <property type="term" value="P:putrescine biosynthetic process from arginine, via agmatine"/>
    <property type="evidence" value="ECO:0007669"/>
    <property type="project" value="TreeGrafter"/>
</dbReference>
<dbReference type="PANTHER" id="PTHR11358:SF41">
    <property type="entry name" value="ARGINASE"/>
    <property type="match status" value="1"/>
</dbReference>
<dbReference type="Gene3D" id="3.40.800.10">
    <property type="entry name" value="Ureohydrolase domain"/>
    <property type="match status" value="1"/>
</dbReference>
<dbReference type="STRING" id="46223.SAMN05421852_101465"/>
<accession>A0A1I3KHV3</accession>
<name>A0A1I3KHV3_9BACL</name>
<dbReference type="Pfam" id="PF00491">
    <property type="entry name" value="Arginase"/>
    <property type="match status" value="1"/>
</dbReference>
<dbReference type="GO" id="GO:0008783">
    <property type="term" value="F:agmatinase activity"/>
    <property type="evidence" value="ECO:0007669"/>
    <property type="project" value="TreeGrafter"/>
</dbReference>
<evidence type="ECO:0000313" key="2">
    <source>
        <dbReference type="EMBL" id="SFI72049.1"/>
    </source>
</evidence>
<evidence type="ECO:0000256" key="1">
    <source>
        <dbReference type="PROSITE-ProRule" id="PRU00742"/>
    </source>
</evidence>
<dbReference type="GO" id="GO:0046872">
    <property type="term" value="F:metal ion binding"/>
    <property type="evidence" value="ECO:0007669"/>
    <property type="project" value="InterPro"/>
</dbReference>
<dbReference type="InterPro" id="IPR023696">
    <property type="entry name" value="Ureohydrolase_dom_sf"/>
</dbReference>
<sequence length="248" mass="27984">MGLLYHDVTLLNFDDAYPWQHKLSDFADEWIELKDITEANLFCTHKALAEISHRLSERSGRGITFIGNGNYHYVTYLLLSEINRPFSLILFDNHTDAKLTDGMPGLLSCGSWVAEAAARFPHLQQALIVGVCTERNLYPPNSQSKIVLWPNTGEPQKLLSVIPTEDIYISIDKDVLDRAFAVTNWDHGNMHLQELLVILQTLVREKNVLGIDVCGELPVPPADVWRHADQLRLNEQANLSILQSVLCA</sequence>
<dbReference type="Proteomes" id="UP000199545">
    <property type="component" value="Unassembled WGS sequence"/>
</dbReference>
<reference evidence="2 3" key="1">
    <citation type="submission" date="2016-10" db="EMBL/GenBank/DDBJ databases">
        <authorList>
            <person name="de Groot N.N."/>
        </authorList>
    </citation>
    <scope>NUCLEOTIDE SEQUENCE [LARGE SCALE GENOMIC DNA]</scope>
    <source>
        <strain evidence="2 3">DSM 44778</strain>
    </source>
</reference>
<gene>
    <name evidence="2" type="ORF">SAMN05421852_101465</name>
</gene>
<dbReference type="PROSITE" id="PS51409">
    <property type="entry name" value="ARGINASE_2"/>
    <property type="match status" value="1"/>
</dbReference>
<dbReference type="AlphaFoldDB" id="A0A1I3KHV3"/>
<dbReference type="PANTHER" id="PTHR11358">
    <property type="entry name" value="ARGINASE/AGMATINASE"/>
    <property type="match status" value="1"/>
</dbReference>
<dbReference type="SUPFAM" id="SSF52768">
    <property type="entry name" value="Arginase/deacetylase"/>
    <property type="match status" value="1"/>
</dbReference>
<dbReference type="EMBL" id="FORR01000001">
    <property type="protein sequence ID" value="SFI72049.1"/>
    <property type="molecule type" value="Genomic_DNA"/>
</dbReference>
<comment type="similarity">
    <text evidence="1">Belongs to the arginase family.</text>
</comment>